<keyword evidence="3" id="KW-1185">Reference proteome</keyword>
<organism evidence="2 3">
    <name type="scientific">Ferrimonas aestuarii</name>
    <dbReference type="NCBI Taxonomy" id="2569539"/>
    <lineage>
        <taxon>Bacteria</taxon>
        <taxon>Pseudomonadati</taxon>
        <taxon>Pseudomonadota</taxon>
        <taxon>Gammaproteobacteria</taxon>
        <taxon>Alteromonadales</taxon>
        <taxon>Ferrimonadaceae</taxon>
        <taxon>Ferrimonas</taxon>
    </lineage>
</organism>
<dbReference type="Gene3D" id="3.40.50.1820">
    <property type="entry name" value="alpha/beta hydrolase"/>
    <property type="match status" value="1"/>
</dbReference>
<dbReference type="SUPFAM" id="SSF53474">
    <property type="entry name" value="alpha/beta-Hydrolases"/>
    <property type="match status" value="1"/>
</dbReference>
<dbReference type="GO" id="GO:0016787">
    <property type="term" value="F:hydrolase activity"/>
    <property type="evidence" value="ECO:0007669"/>
    <property type="project" value="UniProtKB-KW"/>
</dbReference>
<dbReference type="InterPro" id="IPR000073">
    <property type="entry name" value="AB_hydrolase_1"/>
</dbReference>
<dbReference type="AlphaFoldDB" id="A0A4U1BTJ1"/>
<dbReference type="InterPro" id="IPR000639">
    <property type="entry name" value="Epox_hydrolase-like"/>
</dbReference>
<dbReference type="EMBL" id="SWCJ01000002">
    <property type="protein sequence ID" value="TKB57258.1"/>
    <property type="molecule type" value="Genomic_DNA"/>
</dbReference>
<dbReference type="PANTHER" id="PTHR43798">
    <property type="entry name" value="MONOACYLGLYCEROL LIPASE"/>
    <property type="match status" value="1"/>
</dbReference>
<evidence type="ECO:0000313" key="3">
    <source>
        <dbReference type="Proteomes" id="UP000305675"/>
    </source>
</evidence>
<sequence length="265" mass="30576">MTERIYVGEMEVHLEGSGDETVVMIHGWPDNHTLWDPQVEMLKGHFRCARFTLPGYDPNHVRKLHDVDDLVLQISRVVDAVSPDKPVTLLIHDWGSVWGYQYYLRNQDRVKRIVSVDIGDAGSKHHELSTKAKLFIFGYQMWLATAWKIGGNLGDRMTRYMAGVVKAPGAPETIHSGMTYSYFWKWHSTFTGKPLNMLPLKVECPLLFIYGADKKASFHSEHWQQQMAEIPGNRVEGLPTGHWVMRDEPEQFNRIVFEWLTKPVN</sequence>
<gene>
    <name evidence="2" type="ORF">FCL42_02970</name>
</gene>
<feature type="domain" description="AB hydrolase-1" evidence="1">
    <location>
        <begin position="21"/>
        <end position="143"/>
    </location>
</feature>
<evidence type="ECO:0000313" key="2">
    <source>
        <dbReference type="EMBL" id="TKB57258.1"/>
    </source>
</evidence>
<dbReference type="RefSeq" id="WP_136861904.1">
    <property type="nucleotide sequence ID" value="NZ_SWCJ01000002.1"/>
</dbReference>
<protein>
    <submittedName>
        <fullName evidence="2">Alpha/beta hydrolase</fullName>
    </submittedName>
</protein>
<dbReference type="Pfam" id="PF00561">
    <property type="entry name" value="Abhydrolase_1"/>
    <property type="match status" value="1"/>
</dbReference>
<dbReference type="InterPro" id="IPR029058">
    <property type="entry name" value="AB_hydrolase_fold"/>
</dbReference>
<evidence type="ECO:0000259" key="1">
    <source>
        <dbReference type="Pfam" id="PF00561"/>
    </source>
</evidence>
<dbReference type="OrthoDB" id="5296151at2"/>
<dbReference type="InterPro" id="IPR050266">
    <property type="entry name" value="AB_hydrolase_sf"/>
</dbReference>
<proteinExistence type="predicted"/>
<comment type="caution">
    <text evidence="2">The sequence shown here is derived from an EMBL/GenBank/DDBJ whole genome shotgun (WGS) entry which is preliminary data.</text>
</comment>
<accession>A0A4U1BTJ1</accession>
<name>A0A4U1BTJ1_9GAMM</name>
<keyword evidence="2" id="KW-0378">Hydrolase</keyword>
<reference evidence="2 3" key="1">
    <citation type="submission" date="2019-04" db="EMBL/GenBank/DDBJ databases">
        <authorList>
            <person name="Hwang J.C."/>
        </authorList>
    </citation>
    <scope>NUCLEOTIDE SEQUENCE [LARGE SCALE GENOMIC DNA]</scope>
    <source>
        <strain evidence="2 3">IMCC35002</strain>
    </source>
</reference>
<dbReference type="Proteomes" id="UP000305675">
    <property type="component" value="Unassembled WGS sequence"/>
</dbReference>
<dbReference type="PRINTS" id="PR00412">
    <property type="entry name" value="EPOXHYDRLASE"/>
</dbReference>